<reference evidence="1 3" key="1">
    <citation type="journal article" date="2011" name="Nature">
        <title>The Medicago genome provides insight into the evolution of rhizobial symbioses.</title>
        <authorList>
            <person name="Young N.D."/>
            <person name="Debelle F."/>
            <person name="Oldroyd G.E."/>
            <person name="Geurts R."/>
            <person name="Cannon S.B."/>
            <person name="Udvardi M.K."/>
            <person name="Benedito V.A."/>
            <person name="Mayer K.F."/>
            <person name="Gouzy J."/>
            <person name="Schoof H."/>
            <person name="Van de Peer Y."/>
            <person name="Proost S."/>
            <person name="Cook D.R."/>
            <person name="Meyers B.C."/>
            <person name="Spannagl M."/>
            <person name="Cheung F."/>
            <person name="De Mita S."/>
            <person name="Krishnakumar V."/>
            <person name="Gundlach H."/>
            <person name="Zhou S."/>
            <person name="Mudge J."/>
            <person name="Bharti A.K."/>
            <person name="Murray J.D."/>
            <person name="Naoumkina M.A."/>
            <person name="Rosen B."/>
            <person name="Silverstein K.A."/>
            <person name="Tang H."/>
            <person name="Rombauts S."/>
            <person name="Zhao P.X."/>
            <person name="Zhou P."/>
            <person name="Barbe V."/>
            <person name="Bardou P."/>
            <person name="Bechner M."/>
            <person name="Bellec A."/>
            <person name="Berger A."/>
            <person name="Berges H."/>
            <person name="Bidwell S."/>
            <person name="Bisseling T."/>
            <person name="Choisne N."/>
            <person name="Couloux A."/>
            <person name="Denny R."/>
            <person name="Deshpande S."/>
            <person name="Dai X."/>
            <person name="Doyle J.J."/>
            <person name="Dudez A.M."/>
            <person name="Farmer A.D."/>
            <person name="Fouteau S."/>
            <person name="Franken C."/>
            <person name="Gibelin C."/>
            <person name="Gish J."/>
            <person name="Goldstein S."/>
            <person name="Gonzalez A.J."/>
            <person name="Green P.J."/>
            <person name="Hallab A."/>
            <person name="Hartog M."/>
            <person name="Hua A."/>
            <person name="Humphray S.J."/>
            <person name="Jeong D.H."/>
            <person name="Jing Y."/>
            <person name="Jocker A."/>
            <person name="Kenton S.M."/>
            <person name="Kim D.J."/>
            <person name="Klee K."/>
            <person name="Lai H."/>
            <person name="Lang C."/>
            <person name="Lin S."/>
            <person name="Macmil S.L."/>
            <person name="Magdelenat G."/>
            <person name="Matthews L."/>
            <person name="McCorrison J."/>
            <person name="Monaghan E.L."/>
            <person name="Mun J.H."/>
            <person name="Najar F.Z."/>
            <person name="Nicholson C."/>
            <person name="Noirot C."/>
            <person name="O'Bleness M."/>
            <person name="Paule C.R."/>
            <person name="Poulain J."/>
            <person name="Prion F."/>
            <person name="Qin B."/>
            <person name="Qu C."/>
            <person name="Retzel E.F."/>
            <person name="Riddle C."/>
            <person name="Sallet E."/>
            <person name="Samain S."/>
            <person name="Samson N."/>
            <person name="Sanders I."/>
            <person name="Saurat O."/>
            <person name="Scarpelli C."/>
            <person name="Schiex T."/>
            <person name="Segurens B."/>
            <person name="Severin A.J."/>
            <person name="Sherrier D.J."/>
            <person name="Shi R."/>
            <person name="Sims S."/>
            <person name="Singer S.R."/>
            <person name="Sinharoy S."/>
            <person name="Sterck L."/>
            <person name="Viollet A."/>
            <person name="Wang B.B."/>
            <person name="Wang K."/>
            <person name="Wang M."/>
            <person name="Wang X."/>
            <person name="Warfsmann J."/>
            <person name="Weissenbach J."/>
            <person name="White D.D."/>
            <person name="White J.D."/>
            <person name="Wiley G.B."/>
            <person name="Wincker P."/>
            <person name="Xing Y."/>
            <person name="Yang L."/>
            <person name="Yao Z."/>
            <person name="Ying F."/>
            <person name="Zhai J."/>
            <person name="Zhou L."/>
            <person name="Zuber A."/>
            <person name="Denarie J."/>
            <person name="Dixon R.A."/>
            <person name="May G.D."/>
            <person name="Schwartz D.C."/>
            <person name="Rogers J."/>
            <person name="Quetier F."/>
            <person name="Town C.D."/>
            <person name="Roe B.A."/>
        </authorList>
    </citation>
    <scope>NUCLEOTIDE SEQUENCE [LARGE SCALE GENOMIC DNA]</scope>
    <source>
        <strain evidence="1">A17</strain>
        <strain evidence="2 3">cv. Jemalong A17</strain>
    </source>
</reference>
<dbReference type="HOGENOM" id="CLU_2926115_0_0_1"/>
<sequence length="61" mass="6565">MAAIALKFTSTDVTVVDITKSRIVAWYNDQIPIYQPVNTTTKTSGLGVGKAGDLTYWDSAA</sequence>
<dbReference type="PANTHER" id="PTHR11374">
    <property type="entry name" value="UDP-GLUCOSE DEHYDROGENASE/UDP-MANNAC DEHYDROGENASE"/>
    <property type="match status" value="1"/>
</dbReference>
<protein>
    <submittedName>
        <fullName evidence="1">UDP-glucose 6-dehydrogenase</fullName>
    </submittedName>
</protein>
<accession>A0A072U6P2</accession>
<dbReference type="AlphaFoldDB" id="A0A072U6P2"/>
<dbReference type="Proteomes" id="UP000002051">
    <property type="component" value="Chromosome 6"/>
</dbReference>
<dbReference type="GO" id="GO:0003979">
    <property type="term" value="F:UDP-glucose 6-dehydrogenase activity"/>
    <property type="evidence" value="ECO:0007669"/>
    <property type="project" value="InterPro"/>
</dbReference>
<reference evidence="1 3" key="2">
    <citation type="journal article" date="2014" name="BMC Genomics">
        <title>An improved genome release (version Mt4.0) for the model legume Medicago truncatula.</title>
        <authorList>
            <person name="Tang H."/>
            <person name="Krishnakumar V."/>
            <person name="Bidwell S."/>
            <person name="Rosen B."/>
            <person name="Chan A."/>
            <person name="Zhou S."/>
            <person name="Gentzbittel L."/>
            <person name="Childs K.L."/>
            <person name="Yandell M."/>
            <person name="Gundlach H."/>
            <person name="Mayer K.F."/>
            <person name="Schwartz D.C."/>
            <person name="Town C.D."/>
        </authorList>
    </citation>
    <scope>GENOME REANNOTATION</scope>
    <source>
        <strain evidence="1">A17</strain>
        <strain evidence="2 3">cv. Jemalong A17</strain>
    </source>
</reference>
<gene>
    <name evidence="1" type="ordered locus">MTR_6g014905</name>
</gene>
<dbReference type="STRING" id="3880.A0A072U6P2"/>
<name>A0A072U6P2_MEDTR</name>
<reference evidence="2" key="3">
    <citation type="submission" date="2015-04" db="UniProtKB">
        <authorList>
            <consortium name="EnsemblPlants"/>
        </authorList>
    </citation>
    <scope>IDENTIFICATION</scope>
    <source>
        <strain evidence="2">cv. Jemalong A17</strain>
    </source>
</reference>
<evidence type="ECO:0000313" key="3">
    <source>
        <dbReference type="Proteomes" id="UP000002051"/>
    </source>
</evidence>
<dbReference type="InterPro" id="IPR028356">
    <property type="entry name" value="UDPglc_DH_euk"/>
</dbReference>
<proteinExistence type="predicted"/>
<organism evidence="1 3">
    <name type="scientific">Medicago truncatula</name>
    <name type="common">Barrel medic</name>
    <name type="synonym">Medicago tribuloides</name>
    <dbReference type="NCBI Taxonomy" id="3880"/>
    <lineage>
        <taxon>Eukaryota</taxon>
        <taxon>Viridiplantae</taxon>
        <taxon>Streptophyta</taxon>
        <taxon>Embryophyta</taxon>
        <taxon>Tracheophyta</taxon>
        <taxon>Spermatophyta</taxon>
        <taxon>Magnoliopsida</taxon>
        <taxon>eudicotyledons</taxon>
        <taxon>Gunneridae</taxon>
        <taxon>Pentapetalae</taxon>
        <taxon>rosids</taxon>
        <taxon>fabids</taxon>
        <taxon>Fabales</taxon>
        <taxon>Fabaceae</taxon>
        <taxon>Papilionoideae</taxon>
        <taxon>50 kb inversion clade</taxon>
        <taxon>NPAAA clade</taxon>
        <taxon>Hologalegina</taxon>
        <taxon>IRL clade</taxon>
        <taxon>Trifolieae</taxon>
        <taxon>Medicago</taxon>
    </lineage>
</organism>
<evidence type="ECO:0000313" key="2">
    <source>
        <dbReference type="EnsemblPlants" id="KEH25046"/>
    </source>
</evidence>
<dbReference type="PANTHER" id="PTHR11374:SF64">
    <property type="entry name" value="UDP-GLUCOSE 6-DEHYDROGENASE 2"/>
    <property type="match status" value="1"/>
</dbReference>
<keyword evidence="3" id="KW-1185">Reference proteome</keyword>
<dbReference type="EMBL" id="CM001222">
    <property type="protein sequence ID" value="KEH25046.1"/>
    <property type="molecule type" value="Genomic_DNA"/>
</dbReference>
<dbReference type="EnsemblPlants" id="KEH25046">
    <property type="protein sequence ID" value="KEH25046"/>
    <property type="gene ID" value="MTR_6g014905"/>
</dbReference>
<evidence type="ECO:0000313" key="1">
    <source>
        <dbReference type="EMBL" id="KEH25046.1"/>
    </source>
</evidence>